<name>A0A3N1UQ73_9BACT</name>
<evidence type="ECO:0000313" key="1">
    <source>
        <dbReference type="EMBL" id="ROQ90677.1"/>
    </source>
</evidence>
<organism evidence="1 2">
    <name type="scientific">Desulfosoma caldarium</name>
    <dbReference type="NCBI Taxonomy" id="610254"/>
    <lineage>
        <taxon>Bacteria</taxon>
        <taxon>Pseudomonadati</taxon>
        <taxon>Thermodesulfobacteriota</taxon>
        <taxon>Syntrophobacteria</taxon>
        <taxon>Syntrophobacterales</taxon>
        <taxon>Syntrophobacteraceae</taxon>
        <taxon>Desulfosoma</taxon>
    </lineage>
</organism>
<keyword evidence="2" id="KW-1185">Reference proteome</keyword>
<comment type="caution">
    <text evidence="1">The sequence shown here is derived from an EMBL/GenBank/DDBJ whole genome shotgun (WGS) entry which is preliminary data.</text>
</comment>
<protein>
    <submittedName>
        <fullName evidence="1">Uncharacterized protein</fullName>
    </submittedName>
</protein>
<proteinExistence type="predicted"/>
<evidence type="ECO:0000313" key="2">
    <source>
        <dbReference type="Proteomes" id="UP000276223"/>
    </source>
</evidence>
<reference evidence="1 2" key="1">
    <citation type="submission" date="2018-11" db="EMBL/GenBank/DDBJ databases">
        <title>Genomic Encyclopedia of Type Strains, Phase IV (KMG-IV): sequencing the most valuable type-strain genomes for metagenomic binning, comparative biology and taxonomic classification.</title>
        <authorList>
            <person name="Goeker M."/>
        </authorList>
    </citation>
    <scope>NUCLEOTIDE SEQUENCE [LARGE SCALE GENOMIC DNA]</scope>
    <source>
        <strain evidence="1 2">DSM 22027</strain>
    </source>
</reference>
<dbReference type="AlphaFoldDB" id="A0A3N1UQ73"/>
<gene>
    <name evidence="1" type="ORF">EDC27_2560</name>
</gene>
<dbReference type="EMBL" id="RJVA01000014">
    <property type="protein sequence ID" value="ROQ90677.1"/>
    <property type="molecule type" value="Genomic_DNA"/>
</dbReference>
<accession>A0A3N1UQ73</accession>
<sequence>MITCMDCAWFELCEPQDIFETCPHFVLPEDLQHKMRHMLYEEWCRHHQDKAIKDKER</sequence>
<dbReference type="Proteomes" id="UP000276223">
    <property type="component" value="Unassembled WGS sequence"/>
</dbReference>
<dbReference type="RefSeq" id="WP_170161803.1">
    <property type="nucleotide sequence ID" value="NZ_RJVA01000014.1"/>
</dbReference>